<organism evidence="16 17">
    <name type="scientific">Sphingobium boeckii</name>
    <dbReference type="NCBI Taxonomy" id="1082345"/>
    <lineage>
        <taxon>Bacteria</taxon>
        <taxon>Pseudomonadati</taxon>
        <taxon>Pseudomonadota</taxon>
        <taxon>Alphaproteobacteria</taxon>
        <taxon>Sphingomonadales</taxon>
        <taxon>Sphingomonadaceae</taxon>
        <taxon>Sphingobium</taxon>
    </lineage>
</organism>
<comment type="subcellular location">
    <subcellularLocation>
        <location evidence="1 11">Cell outer membrane</location>
        <topology evidence="1 11">Multi-pass membrane protein</topology>
    </subcellularLocation>
</comment>
<keyword evidence="9 11" id="KW-0472">Membrane</keyword>
<comment type="caution">
    <text evidence="16">The sequence shown here is derived from an EMBL/GenBank/DDBJ whole genome shotgun (WGS) entry which is preliminary data.</text>
</comment>
<reference evidence="16 17" key="1">
    <citation type="submission" date="2020-08" db="EMBL/GenBank/DDBJ databases">
        <title>Genomic Encyclopedia of Type Strains, Phase IV (KMG-IV): sequencing the most valuable type-strain genomes for metagenomic binning, comparative biology and taxonomic classification.</title>
        <authorList>
            <person name="Goeker M."/>
        </authorList>
    </citation>
    <scope>NUCLEOTIDE SEQUENCE [LARGE SCALE GENOMIC DNA]</scope>
    <source>
        <strain evidence="16 17">DSM 25079</strain>
    </source>
</reference>
<keyword evidence="2 11" id="KW-0813">Transport</keyword>
<keyword evidence="13" id="KW-0732">Signal</keyword>
<evidence type="ECO:0000256" key="12">
    <source>
        <dbReference type="RuleBase" id="RU003357"/>
    </source>
</evidence>
<dbReference type="PROSITE" id="PS52016">
    <property type="entry name" value="TONB_DEPENDENT_REC_3"/>
    <property type="match status" value="1"/>
</dbReference>
<dbReference type="EMBL" id="JACIJC010000001">
    <property type="protein sequence ID" value="MBB5684860.1"/>
    <property type="molecule type" value="Genomic_DNA"/>
</dbReference>
<dbReference type="InterPro" id="IPR039426">
    <property type="entry name" value="TonB-dep_rcpt-like"/>
</dbReference>
<evidence type="ECO:0000256" key="4">
    <source>
        <dbReference type="ARBA" id="ARBA00022496"/>
    </source>
</evidence>
<sequence length="733" mass="78874">MKISNMTRLLAQSGLMAMALFAGSRALAQDAPAETKARSDEGDIIVTARRRQETIQDVPATINVVTPEALARSGMSSLEQLESVAPGISLDSPPNGNGVGIAIRGLGSAPGAASFDSSVSLFIDGIYAPSSSEFSASLFDVERVEVIRGTQAALLGKNTSLGAVNIITRKPGDVFAIDATASYEFEFGSARLAGGVDLPIAEGLAVRVSGQSTDDEGWVRNVALGRNAQRTYDDAARLVAVWQPSPGVDVTLMAQHDVLRNRGSAAEFVATNGTPELLAALAGYPGTIDARLDRRNAVTDSRGDGREQFTSLETNKLALTANIDIAGYTLTSITGLSKLKDFGKTDADFQPGDYLYIDSGERKRQFSQEVRLASPTGGTFDFIIGGLYLDSRFVTNPIIAASYPFGPAPGVNIAGSERTNFEQVSDAQSLFGQANYTLAPGLRISGGARFTWESKAVNLSRDILVPGFFSIVAYPPYAPFRKSRSEQNFDYSAGVQYELSPQALVYASYGKGTKSGGYASSVTLLQDSEYRKEVARTAEGGVKLQSASRDWTLNIAGFYTWVDDYQLITFNGLQFVIGNTDLRSRGVEVEAIWRPTRGLKLYLNNTYADARDRLTGLKIPRAPLWLGSAGFDLSTGLSDNLEARLNGSVEYRSRQYYQQDLANAVSSDPFTTLNLSAAIGSSRRGWELRLIGNNVTDANAVAFAFPTPFLAGNQNAISERGRTISLQLRIEYQ</sequence>
<keyword evidence="10 11" id="KW-0998">Cell outer membrane</keyword>
<comment type="similarity">
    <text evidence="11 12">Belongs to the TonB-dependent receptor family.</text>
</comment>
<dbReference type="Gene3D" id="2.40.170.20">
    <property type="entry name" value="TonB-dependent receptor, beta-barrel domain"/>
    <property type="match status" value="1"/>
</dbReference>
<keyword evidence="17" id="KW-1185">Reference proteome</keyword>
<keyword evidence="7" id="KW-0406">Ion transport</keyword>
<evidence type="ECO:0000256" key="13">
    <source>
        <dbReference type="SAM" id="SignalP"/>
    </source>
</evidence>
<evidence type="ECO:0000256" key="7">
    <source>
        <dbReference type="ARBA" id="ARBA00023065"/>
    </source>
</evidence>
<evidence type="ECO:0000256" key="6">
    <source>
        <dbReference type="ARBA" id="ARBA00023004"/>
    </source>
</evidence>
<proteinExistence type="inferred from homology"/>
<evidence type="ECO:0000256" key="9">
    <source>
        <dbReference type="ARBA" id="ARBA00023136"/>
    </source>
</evidence>
<dbReference type="PANTHER" id="PTHR32552:SF81">
    <property type="entry name" value="TONB-DEPENDENT OUTER MEMBRANE RECEPTOR"/>
    <property type="match status" value="1"/>
</dbReference>
<keyword evidence="16" id="KW-0675">Receptor</keyword>
<evidence type="ECO:0000313" key="16">
    <source>
        <dbReference type="EMBL" id="MBB5684860.1"/>
    </source>
</evidence>
<dbReference type="InterPro" id="IPR012910">
    <property type="entry name" value="Plug_dom"/>
</dbReference>
<dbReference type="InterPro" id="IPR036942">
    <property type="entry name" value="Beta-barrel_TonB_sf"/>
</dbReference>
<name>A0A7W9EEC8_9SPHN</name>
<evidence type="ECO:0000259" key="15">
    <source>
        <dbReference type="Pfam" id="PF07715"/>
    </source>
</evidence>
<feature type="chain" id="PRO_5031028881" evidence="13">
    <location>
        <begin position="29"/>
        <end position="733"/>
    </location>
</feature>
<evidence type="ECO:0000313" key="17">
    <source>
        <dbReference type="Proteomes" id="UP000549617"/>
    </source>
</evidence>
<evidence type="ECO:0000256" key="10">
    <source>
        <dbReference type="ARBA" id="ARBA00023237"/>
    </source>
</evidence>
<evidence type="ECO:0000259" key="14">
    <source>
        <dbReference type="Pfam" id="PF00593"/>
    </source>
</evidence>
<keyword evidence="8 12" id="KW-0798">TonB box</keyword>
<dbReference type="GO" id="GO:0009279">
    <property type="term" value="C:cell outer membrane"/>
    <property type="evidence" value="ECO:0007669"/>
    <property type="project" value="UniProtKB-SubCell"/>
</dbReference>
<accession>A0A7W9EEC8</accession>
<evidence type="ECO:0000256" key="8">
    <source>
        <dbReference type="ARBA" id="ARBA00023077"/>
    </source>
</evidence>
<evidence type="ECO:0000256" key="1">
    <source>
        <dbReference type="ARBA" id="ARBA00004571"/>
    </source>
</evidence>
<keyword evidence="3 11" id="KW-1134">Transmembrane beta strand</keyword>
<evidence type="ECO:0000256" key="2">
    <source>
        <dbReference type="ARBA" id="ARBA00022448"/>
    </source>
</evidence>
<dbReference type="AlphaFoldDB" id="A0A7W9EEC8"/>
<feature type="signal peptide" evidence="13">
    <location>
        <begin position="1"/>
        <end position="28"/>
    </location>
</feature>
<feature type="domain" description="TonB-dependent receptor-like beta-barrel" evidence="14">
    <location>
        <begin position="289"/>
        <end position="695"/>
    </location>
</feature>
<keyword evidence="5 11" id="KW-0812">Transmembrane</keyword>
<feature type="domain" description="TonB-dependent receptor plug" evidence="15">
    <location>
        <begin position="55"/>
        <end position="162"/>
    </location>
</feature>
<protein>
    <submittedName>
        <fullName evidence="16">Iron complex outermembrane receptor protein</fullName>
    </submittedName>
</protein>
<dbReference type="RefSeq" id="WP_184015540.1">
    <property type="nucleotide sequence ID" value="NZ_JACIJC010000001.1"/>
</dbReference>
<dbReference type="InterPro" id="IPR000531">
    <property type="entry name" value="Beta-barrel_TonB"/>
</dbReference>
<keyword evidence="6" id="KW-0408">Iron</keyword>
<evidence type="ECO:0000256" key="3">
    <source>
        <dbReference type="ARBA" id="ARBA00022452"/>
    </source>
</evidence>
<dbReference type="SUPFAM" id="SSF56935">
    <property type="entry name" value="Porins"/>
    <property type="match status" value="1"/>
</dbReference>
<dbReference type="Pfam" id="PF07715">
    <property type="entry name" value="Plug"/>
    <property type="match status" value="1"/>
</dbReference>
<evidence type="ECO:0000256" key="11">
    <source>
        <dbReference type="PROSITE-ProRule" id="PRU01360"/>
    </source>
</evidence>
<dbReference type="Proteomes" id="UP000549617">
    <property type="component" value="Unassembled WGS sequence"/>
</dbReference>
<keyword evidence="4" id="KW-0410">Iron transport</keyword>
<evidence type="ECO:0000256" key="5">
    <source>
        <dbReference type="ARBA" id="ARBA00022692"/>
    </source>
</evidence>
<dbReference type="Pfam" id="PF00593">
    <property type="entry name" value="TonB_dep_Rec_b-barrel"/>
    <property type="match status" value="1"/>
</dbReference>
<dbReference type="PANTHER" id="PTHR32552">
    <property type="entry name" value="FERRICHROME IRON RECEPTOR-RELATED"/>
    <property type="match status" value="1"/>
</dbReference>
<gene>
    <name evidence="16" type="ORF">FHS49_000851</name>
</gene>
<dbReference type="GO" id="GO:0006826">
    <property type="term" value="P:iron ion transport"/>
    <property type="evidence" value="ECO:0007669"/>
    <property type="project" value="UniProtKB-KW"/>
</dbReference>